<dbReference type="EMBL" id="JBCLYO010000001">
    <property type="protein sequence ID" value="KAL0096133.1"/>
    <property type="molecule type" value="Genomic_DNA"/>
</dbReference>
<sequence length="62" mass="7409">MFFYVDYNVENVKKYEEVINNLGNVEICYNIDPKQHVIVTLSSIHESRYLYYLYPTNIQLTG</sequence>
<accession>A0ABR3BB97</accession>
<protein>
    <submittedName>
        <fullName evidence="1">Uncharacterized protein</fullName>
    </submittedName>
</protein>
<dbReference type="Proteomes" id="UP001448207">
    <property type="component" value="Unassembled WGS sequence"/>
</dbReference>
<organism evidence="1 2">
    <name type="scientific">Phycomyces blakesleeanus</name>
    <dbReference type="NCBI Taxonomy" id="4837"/>
    <lineage>
        <taxon>Eukaryota</taxon>
        <taxon>Fungi</taxon>
        <taxon>Fungi incertae sedis</taxon>
        <taxon>Mucoromycota</taxon>
        <taxon>Mucoromycotina</taxon>
        <taxon>Mucoromycetes</taxon>
        <taxon>Mucorales</taxon>
        <taxon>Phycomycetaceae</taxon>
        <taxon>Phycomyces</taxon>
    </lineage>
</organism>
<gene>
    <name evidence="1" type="ORF">J3Q64DRAFT_1630467</name>
</gene>
<proteinExistence type="predicted"/>
<name>A0ABR3BB97_PHYBL</name>
<comment type="caution">
    <text evidence="1">The sequence shown here is derived from an EMBL/GenBank/DDBJ whole genome shotgun (WGS) entry which is preliminary data.</text>
</comment>
<evidence type="ECO:0000313" key="2">
    <source>
        <dbReference type="Proteomes" id="UP001448207"/>
    </source>
</evidence>
<evidence type="ECO:0000313" key="1">
    <source>
        <dbReference type="EMBL" id="KAL0096133.1"/>
    </source>
</evidence>
<reference evidence="1 2" key="1">
    <citation type="submission" date="2024-04" db="EMBL/GenBank/DDBJ databases">
        <title>Symmetric and asymmetric DNA N6-adenine methylation regulates different biological responses in Mucorales.</title>
        <authorList>
            <consortium name="Lawrence Berkeley National Laboratory"/>
            <person name="Lax C."/>
            <person name="Mondo S.J."/>
            <person name="Osorio-Concepcion M."/>
            <person name="Muszewska A."/>
            <person name="Corrochano-Luque M."/>
            <person name="Gutierrez G."/>
            <person name="Riley R."/>
            <person name="Lipzen A."/>
            <person name="Guo J."/>
            <person name="Hundley H."/>
            <person name="Amirebrahimi M."/>
            <person name="Ng V."/>
            <person name="Lorenzo-Gutierrez D."/>
            <person name="Binder U."/>
            <person name="Yang J."/>
            <person name="Song Y."/>
            <person name="Canovas D."/>
            <person name="Navarro E."/>
            <person name="Freitag M."/>
            <person name="Gabaldon T."/>
            <person name="Grigoriev I.V."/>
            <person name="Corrochano L.M."/>
            <person name="Nicolas F.E."/>
            <person name="Garre V."/>
        </authorList>
    </citation>
    <scope>NUCLEOTIDE SEQUENCE [LARGE SCALE GENOMIC DNA]</scope>
    <source>
        <strain evidence="1 2">L51</strain>
    </source>
</reference>
<keyword evidence="2" id="KW-1185">Reference proteome</keyword>